<accession>A0ABY1QMY6</accession>
<evidence type="ECO:0000256" key="1">
    <source>
        <dbReference type="ARBA" id="ARBA00023002"/>
    </source>
</evidence>
<dbReference type="RefSeq" id="WP_283435124.1">
    <property type="nucleotide sequence ID" value="NZ_FXUG01000020.1"/>
</dbReference>
<dbReference type="EMBL" id="FXUG01000020">
    <property type="protein sequence ID" value="SMP75860.1"/>
    <property type="molecule type" value="Genomic_DNA"/>
</dbReference>
<feature type="domain" description="Fe-containing alcohol dehydrogenase-like C-terminal" evidence="3">
    <location>
        <begin position="176"/>
        <end position="373"/>
    </location>
</feature>
<dbReference type="InterPro" id="IPR018211">
    <property type="entry name" value="ADH_Fe_CS"/>
</dbReference>
<reference evidence="4 5" key="1">
    <citation type="submission" date="2017-05" db="EMBL/GenBank/DDBJ databases">
        <authorList>
            <person name="Varghese N."/>
            <person name="Submissions S."/>
        </authorList>
    </citation>
    <scope>NUCLEOTIDE SEQUENCE [LARGE SCALE GENOMIC DNA]</scope>
    <source>
        <strain evidence="4 5">DSM 25457</strain>
    </source>
</reference>
<evidence type="ECO:0000313" key="4">
    <source>
        <dbReference type="EMBL" id="SMP75860.1"/>
    </source>
</evidence>
<dbReference type="SUPFAM" id="SSF56796">
    <property type="entry name" value="Dehydroquinate synthase-like"/>
    <property type="match status" value="1"/>
</dbReference>
<organism evidence="4 5">
    <name type="scientific">Neorhodopirellula lusitana</name>
    <dbReference type="NCBI Taxonomy" id="445327"/>
    <lineage>
        <taxon>Bacteria</taxon>
        <taxon>Pseudomonadati</taxon>
        <taxon>Planctomycetota</taxon>
        <taxon>Planctomycetia</taxon>
        <taxon>Pirellulales</taxon>
        <taxon>Pirellulaceae</taxon>
        <taxon>Neorhodopirellula</taxon>
    </lineage>
</organism>
<dbReference type="Proteomes" id="UP001158067">
    <property type="component" value="Unassembled WGS sequence"/>
</dbReference>
<dbReference type="InterPro" id="IPR039697">
    <property type="entry name" value="Alcohol_dehydrogenase_Fe"/>
</dbReference>
<protein>
    <submittedName>
        <fullName evidence="4">Alcohol dehydrogenase, class IV</fullName>
    </submittedName>
</protein>
<dbReference type="Pfam" id="PF25137">
    <property type="entry name" value="ADH_Fe_C"/>
    <property type="match status" value="1"/>
</dbReference>
<gene>
    <name evidence="4" type="ORF">SAMN06265222_12029</name>
</gene>
<dbReference type="PANTHER" id="PTHR11496:SF103">
    <property type="entry name" value="DEHYDROGENASE, PUTATIVE-RELATED"/>
    <property type="match status" value="1"/>
</dbReference>
<dbReference type="PROSITE" id="PS00913">
    <property type="entry name" value="ADH_IRON_1"/>
    <property type="match status" value="1"/>
</dbReference>
<feature type="domain" description="Alcohol dehydrogenase iron-type/glycerol dehydrogenase GldA" evidence="2">
    <location>
        <begin position="5"/>
        <end position="165"/>
    </location>
</feature>
<dbReference type="Gene3D" id="3.40.50.1970">
    <property type="match status" value="1"/>
</dbReference>
<evidence type="ECO:0000259" key="2">
    <source>
        <dbReference type="Pfam" id="PF00465"/>
    </source>
</evidence>
<dbReference type="InterPro" id="IPR001670">
    <property type="entry name" value="ADH_Fe/GldA"/>
</dbReference>
<name>A0ABY1QMY6_9BACT</name>
<proteinExistence type="predicted"/>
<dbReference type="Pfam" id="PF00465">
    <property type="entry name" value="Fe-ADH"/>
    <property type="match status" value="1"/>
</dbReference>
<dbReference type="InterPro" id="IPR056798">
    <property type="entry name" value="ADH_Fe_C"/>
</dbReference>
<evidence type="ECO:0000313" key="5">
    <source>
        <dbReference type="Proteomes" id="UP001158067"/>
    </source>
</evidence>
<evidence type="ECO:0000259" key="3">
    <source>
        <dbReference type="Pfam" id="PF25137"/>
    </source>
</evidence>
<dbReference type="PANTHER" id="PTHR11496">
    <property type="entry name" value="ALCOHOL DEHYDROGENASE"/>
    <property type="match status" value="1"/>
</dbReference>
<comment type="caution">
    <text evidence="4">The sequence shown here is derived from an EMBL/GenBank/DDBJ whole genome shotgun (WGS) entry which is preliminary data.</text>
</comment>
<keyword evidence="5" id="KW-1185">Reference proteome</keyword>
<keyword evidence="1" id="KW-0560">Oxidoreductase</keyword>
<dbReference type="CDD" id="cd08182">
    <property type="entry name" value="HEPD"/>
    <property type="match status" value="1"/>
</dbReference>
<dbReference type="InterPro" id="IPR035873">
    <property type="entry name" value="PhpC"/>
</dbReference>
<dbReference type="Gene3D" id="1.20.1090.10">
    <property type="entry name" value="Dehydroquinate synthase-like - alpha domain"/>
    <property type="match status" value="1"/>
</dbReference>
<sequence length="382" mass="40123">MKSVHSGAIARVVDILAGEDRHHVLMVVDEDAYRACGAAEVIEPALDGHSVSRFSEFELNPKLADVDRGIALTNRQRPDVVIAIGGGTALDLGKLISRLAVQAASALEIIQGTASMDRPGIPLVVIPTTAGTGSEATHFAVVYVDGQKYSVAGPMMLPDHTIVDPQLTASLPAGITAATGLDALCQGIESLWSVGANDESIGYAREAIRLAAGNIVAAVNAPTLKVREAMCMASHLAGKAINITKTTSSHALSYSITSDYGIPHGIAVALTLGPMLRFNAGVTDDDCMDHRGAHHVRDRIAEIVGLLGARTPEEASERFRQMVQQIGCPSTLAEAGITSNAQLQNIVASVNTQRMANNPRRTTEESLLDQLSTSLNQGVSIG</sequence>